<accession>A0A3B4G9W6</accession>
<feature type="region of interest" description="Disordered" evidence="1">
    <location>
        <begin position="1"/>
        <end position="21"/>
    </location>
</feature>
<organism evidence="2">
    <name type="scientific">Pundamilia nyererei</name>
    <dbReference type="NCBI Taxonomy" id="303518"/>
    <lineage>
        <taxon>Eukaryota</taxon>
        <taxon>Metazoa</taxon>
        <taxon>Chordata</taxon>
        <taxon>Craniata</taxon>
        <taxon>Vertebrata</taxon>
        <taxon>Euteleostomi</taxon>
        <taxon>Actinopterygii</taxon>
        <taxon>Neopterygii</taxon>
        <taxon>Teleostei</taxon>
        <taxon>Neoteleostei</taxon>
        <taxon>Acanthomorphata</taxon>
        <taxon>Ovalentaria</taxon>
        <taxon>Cichlomorphae</taxon>
        <taxon>Cichliformes</taxon>
        <taxon>Cichlidae</taxon>
        <taxon>African cichlids</taxon>
        <taxon>Pseudocrenilabrinae</taxon>
        <taxon>Haplochromini</taxon>
        <taxon>Pundamilia</taxon>
    </lineage>
</organism>
<dbReference type="STRING" id="303518.ENSPNYP00000018428"/>
<evidence type="ECO:0000313" key="2">
    <source>
        <dbReference type="Ensembl" id="ENSPNYP00000018428.1"/>
    </source>
</evidence>
<dbReference type="GeneTree" id="ENSGT00940000177602"/>
<dbReference type="AlphaFoldDB" id="A0A3B4G9W6"/>
<reference evidence="2" key="1">
    <citation type="submission" date="2023-09" db="UniProtKB">
        <authorList>
            <consortium name="Ensembl"/>
        </authorList>
    </citation>
    <scope>IDENTIFICATION</scope>
</reference>
<proteinExistence type="predicted"/>
<dbReference type="Ensembl" id="ENSPNYT00000018890.1">
    <property type="protein sequence ID" value="ENSPNYP00000018428.1"/>
    <property type="gene ID" value="ENSPNYG00000013941.1"/>
</dbReference>
<evidence type="ECO:0000256" key="1">
    <source>
        <dbReference type="SAM" id="MobiDB-lite"/>
    </source>
</evidence>
<sequence>HGGPCTEPRLHRHGEQPHPYGGYAHPVLHGYGYETAAQRYSATRIQAGYEPERSVSHSLSNLRTLQHHKLLCADVIYEAV</sequence>
<protein>
    <submittedName>
        <fullName evidence="2">Uncharacterized protein</fullName>
    </submittedName>
</protein>
<name>A0A3B4G9W6_9CICH</name>